<evidence type="ECO:0000313" key="5">
    <source>
        <dbReference type="Proteomes" id="UP001209878"/>
    </source>
</evidence>
<dbReference type="SUPFAM" id="SSF50249">
    <property type="entry name" value="Nucleic acid-binding proteins"/>
    <property type="match status" value="1"/>
</dbReference>
<dbReference type="SMART" id="SM00316">
    <property type="entry name" value="S1"/>
    <property type="match status" value="1"/>
</dbReference>
<keyword evidence="5" id="KW-1185">Reference proteome</keyword>
<dbReference type="Proteomes" id="UP001209878">
    <property type="component" value="Unassembled WGS sequence"/>
</dbReference>
<dbReference type="PANTHER" id="PTHR23184:SF9">
    <property type="entry name" value="TETRATRICOPEPTIDE REPEAT PROTEIN 14"/>
    <property type="match status" value="1"/>
</dbReference>
<feature type="region of interest" description="Disordered" evidence="2">
    <location>
        <begin position="426"/>
        <end position="683"/>
    </location>
</feature>
<feature type="repeat" description="TPR" evidence="1">
    <location>
        <begin position="294"/>
        <end position="327"/>
    </location>
</feature>
<dbReference type="InterPro" id="IPR011990">
    <property type="entry name" value="TPR-like_helical_dom_sf"/>
</dbReference>
<dbReference type="Gene3D" id="2.40.50.140">
    <property type="entry name" value="Nucleic acid-binding proteins"/>
    <property type="match status" value="1"/>
</dbReference>
<evidence type="ECO:0000313" key="4">
    <source>
        <dbReference type="EMBL" id="KAK2157249.1"/>
    </source>
</evidence>
<feature type="compositionally biased region" description="Acidic residues" evidence="2">
    <location>
        <begin position="433"/>
        <end position="443"/>
    </location>
</feature>
<dbReference type="InterPro" id="IPR003029">
    <property type="entry name" value="S1_domain"/>
</dbReference>
<dbReference type="AlphaFoldDB" id="A0AAD9JPY5"/>
<feature type="repeat" description="TPR" evidence="1">
    <location>
        <begin position="328"/>
        <end position="361"/>
    </location>
</feature>
<feature type="compositionally biased region" description="Basic and acidic residues" evidence="2">
    <location>
        <begin position="591"/>
        <end position="655"/>
    </location>
</feature>
<accession>A0AAD9JPY5</accession>
<dbReference type="InterPro" id="IPR012340">
    <property type="entry name" value="NA-bd_OB-fold"/>
</dbReference>
<dbReference type="SUPFAM" id="SSF48452">
    <property type="entry name" value="TPR-like"/>
    <property type="match status" value="1"/>
</dbReference>
<dbReference type="PROSITE" id="PS50005">
    <property type="entry name" value="TPR"/>
    <property type="match status" value="2"/>
</dbReference>
<dbReference type="Gene3D" id="1.25.40.10">
    <property type="entry name" value="Tetratricopeptide repeat domain"/>
    <property type="match status" value="1"/>
</dbReference>
<dbReference type="InterPro" id="IPR039190">
    <property type="entry name" value="TTC14"/>
</dbReference>
<proteinExistence type="predicted"/>
<evidence type="ECO:0000259" key="3">
    <source>
        <dbReference type="PROSITE" id="PS50126"/>
    </source>
</evidence>
<dbReference type="EMBL" id="JAODUO010001890">
    <property type="protein sequence ID" value="KAK2157249.1"/>
    <property type="molecule type" value="Genomic_DNA"/>
</dbReference>
<organism evidence="4 5">
    <name type="scientific">Ridgeia piscesae</name>
    <name type="common">Tubeworm</name>
    <dbReference type="NCBI Taxonomy" id="27915"/>
    <lineage>
        <taxon>Eukaryota</taxon>
        <taxon>Metazoa</taxon>
        <taxon>Spiralia</taxon>
        <taxon>Lophotrochozoa</taxon>
        <taxon>Annelida</taxon>
        <taxon>Polychaeta</taxon>
        <taxon>Sedentaria</taxon>
        <taxon>Canalipalpata</taxon>
        <taxon>Sabellida</taxon>
        <taxon>Siboglinidae</taxon>
        <taxon>Ridgeia</taxon>
    </lineage>
</organism>
<dbReference type="PANTHER" id="PTHR23184">
    <property type="entry name" value="TETRATRICOPEPTIDE REPEAT PROTEIN 14"/>
    <property type="match status" value="1"/>
</dbReference>
<protein>
    <recommendedName>
        <fullName evidence="3">S1 motif domain-containing protein</fullName>
    </recommendedName>
</protein>
<feature type="domain" description="S1 motif" evidence="3">
    <location>
        <begin position="116"/>
        <end position="198"/>
    </location>
</feature>
<reference evidence="4" key="1">
    <citation type="journal article" date="2023" name="Mol. Biol. Evol.">
        <title>Third-Generation Sequencing Reveals the Adaptive Role of the Epigenome in Three Deep-Sea Polychaetes.</title>
        <authorList>
            <person name="Perez M."/>
            <person name="Aroh O."/>
            <person name="Sun Y."/>
            <person name="Lan Y."/>
            <person name="Juniper S.K."/>
            <person name="Young C.R."/>
            <person name="Angers B."/>
            <person name="Qian P.Y."/>
        </authorList>
    </citation>
    <scope>NUCLEOTIDE SEQUENCE</scope>
    <source>
        <strain evidence="4">R07B-5</strain>
    </source>
</reference>
<dbReference type="SMART" id="SM00028">
    <property type="entry name" value="TPR"/>
    <property type="match status" value="3"/>
</dbReference>
<dbReference type="PROSITE" id="PS50126">
    <property type="entry name" value="S1"/>
    <property type="match status" value="1"/>
</dbReference>
<evidence type="ECO:0000256" key="2">
    <source>
        <dbReference type="SAM" id="MobiDB-lite"/>
    </source>
</evidence>
<dbReference type="InterPro" id="IPR019734">
    <property type="entry name" value="TPR_rpt"/>
</dbReference>
<dbReference type="Pfam" id="PF13181">
    <property type="entry name" value="TPR_8"/>
    <property type="match status" value="1"/>
</dbReference>
<comment type="caution">
    <text evidence="4">The sequence shown here is derived from an EMBL/GenBank/DDBJ whole genome shotgun (WGS) entry which is preliminary data.</text>
</comment>
<dbReference type="GO" id="GO:0003676">
    <property type="term" value="F:nucleic acid binding"/>
    <property type="evidence" value="ECO:0007669"/>
    <property type="project" value="InterPro"/>
</dbReference>
<feature type="compositionally biased region" description="Basic residues" evidence="2">
    <location>
        <begin position="481"/>
        <end position="498"/>
    </location>
</feature>
<sequence>MDAHLLKLSVDFHGPSLIDSLSKEQPNVDVPHTRHSLAHLRHGRRLSEDTFQQKLAQLIARKADLLFAVDTKGQHQCIQHHVEDDKCCAVVSPLETSMQILSADRRLHCLQCLEKGDIVMGIVSAVQDAGLLITLFCLDGGKVRDIDELNITAFCPVSELPRYYAHEGPLEAFTIKDRVRGVVLNVVPAQENVVVSLKSRSSSGDQTQVKLGLVDDDDVPLHYRYIADVSEGSYPRQLKASSGFNNPRSVEYLSDLFSLRIHPMPSLMRGLRGVSYPETDYKDPLRKAQARRLALKSVSEGVAHFKAGRHIEAMQYLNKALQIDEENVDALVARGALYANNESYCRAIDDFTAALKLNPQHKNARKYACETLVAQAKGLADMSKEEEAVSCLEQALELEPHMEEAHVTLHRLQSILSRQGGSNAAEAVVVSDGESESEDDPEEKAEIKRVSATLRKLIEQDKMTSKHRTRRSSGSETNRSRKDRRSSGGKKRKKKKKRQSYDDSSDSDRAAKRRRHSRQSDTGTEHSRHHRSISVEIEKSPVSSHSREEENRPSRKSRQSSTGNGRTDCEEVALLSTRKCHSPGDENVSSGRRDSLDSHGRSQSREYRTHSRERVNVQSRERVNDKGREKTQAADLEPRDKSTERKRQSSEHSRCDVTMTTEVRGSHVGGMTGKDVGSRRESLDEMENFLKTLKERKKQMEGRTTTK</sequence>
<evidence type="ECO:0000256" key="1">
    <source>
        <dbReference type="PROSITE-ProRule" id="PRU00339"/>
    </source>
</evidence>
<name>A0AAD9JPY5_RIDPI</name>
<gene>
    <name evidence="4" type="ORF">NP493_1890g00022</name>
</gene>
<keyword evidence="1" id="KW-0802">TPR repeat</keyword>